<evidence type="ECO:0000313" key="6">
    <source>
        <dbReference type="EMBL" id="TCK25180.1"/>
    </source>
</evidence>
<organism evidence="6 7">
    <name type="scientific">Pseudonocardia endophytica</name>
    <dbReference type="NCBI Taxonomy" id="401976"/>
    <lineage>
        <taxon>Bacteria</taxon>
        <taxon>Bacillati</taxon>
        <taxon>Actinomycetota</taxon>
        <taxon>Actinomycetes</taxon>
        <taxon>Pseudonocardiales</taxon>
        <taxon>Pseudonocardiaceae</taxon>
        <taxon>Pseudonocardia</taxon>
    </lineage>
</organism>
<reference evidence="6 7" key="1">
    <citation type="submission" date="2019-03" db="EMBL/GenBank/DDBJ databases">
        <title>Sequencing the genomes of 1000 actinobacteria strains.</title>
        <authorList>
            <person name="Klenk H.-P."/>
        </authorList>
    </citation>
    <scope>NUCLEOTIDE SEQUENCE [LARGE SCALE GENOMIC DNA]</scope>
    <source>
        <strain evidence="6 7">DSM 44969</strain>
    </source>
</reference>
<keyword evidence="1" id="KW-0805">Transcription regulation</keyword>
<comment type="caution">
    <text evidence="6">The sequence shown here is derived from an EMBL/GenBank/DDBJ whole genome shotgun (WGS) entry which is preliminary data.</text>
</comment>
<dbReference type="InterPro" id="IPR002577">
    <property type="entry name" value="HTH_HxlR"/>
</dbReference>
<dbReference type="EMBL" id="SMFZ01000001">
    <property type="protein sequence ID" value="TCK25180.1"/>
    <property type="molecule type" value="Genomic_DNA"/>
</dbReference>
<evidence type="ECO:0000256" key="1">
    <source>
        <dbReference type="ARBA" id="ARBA00023015"/>
    </source>
</evidence>
<evidence type="ECO:0000259" key="5">
    <source>
        <dbReference type="PROSITE" id="PS51118"/>
    </source>
</evidence>
<dbReference type="Pfam" id="PF01638">
    <property type="entry name" value="HxlR"/>
    <property type="match status" value="1"/>
</dbReference>
<dbReference type="OrthoDB" id="5181972at2"/>
<dbReference type="GO" id="GO:0003677">
    <property type="term" value="F:DNA binding"/>
    <property type="evidence" value="ECO:0007669"/>
    <property type="project" value="UniProtKB-KW"/>
</dbReference>
<keyword evidence="2" id="KW-0238">DNA-binding</keyword>
<sequence>MTTGFTYTDFDSESCSIARTAHLLGDPWTVLLVRDLRNGVHRFDELARHLGIARNVLTRRLSALVDRGVVEKVEYREPGRRARAEYRLTALGRDLGVVLSALMQFGDRHLDGGAGPPVVPRHVGCGAPIRLVSECAAGHRITGSDAIEIEPGPGARPRPGRTGA</sequence>
<dbReference type="SUPFAM" id="SSF46785">
    <property type="entry name" value="Winged helix' DNA-binding domain"/>
    <property type="match status" value="1"/>
</dbReference>
<proteinExistence type="predicted"/>
<evidence type="ECO:0000256" key="4">
    <source>
        <dbReference type="SAM" id="MobiDB-lite"/>
    </source>
</evidence>
<dbReference type="InterPro" id="IPR036388">
    <property type="entry name" value="WH-like_DNA-bd_sf"/>
</dbReference>
<feature type="compositionally biased region" description="Low complexity" evidence="4">
    <location>
        <begin position="151"/>
        <end position="164"/>
    </location>
</feature>
<gene>
    <name evidence="6" type="ORF">EV378_0978</name>
</gene>
<dbReference type="RefSeq" id="WP_132421504.1">
    <property type="nucleotide sequence ID" value="NZ_SMFZ01000001.1"/>
</dbReference>
<dbReference type="Proteomes" id="UP000295560">
    <property type="component" value="Unassembled WGS sequence"/>
</dbReference>
<dbReference type="InterPro" id="IPR036390">
    <property type="entry name" value="WH_DNA-bd_sf"/>
</dbReference>
<name>A0A4R1HWP0_PSEEN</name>
<dbReference type="InterPro" id="IPR011991">
    <property type="entry name" value="ArsR-like_HTH"/>
</dbReference>
<dbReference type="PANTHER" id="PTHR33204:SF18">
    <property type="entry name" value="TRANSCRIPTIONAL REGULATORY PROTEIN"/>
    <property type="match status" value="1"/>
</dbReference>
<dbReference type="PANTHER" id="PTHR33204">
    <property type="entry name" value="TRANSCRIPTIONAL REGULATOR, MARR FAMILY"/>
    <property type="match status" value="1"/>
</dbReference>
<keyword evidence="7" id="KW-1185">Reference proteome</keyword>
<evidence type="ECO:0000256" key="2">
    <source>
        <dbReference type="ARBA" id="ARBA00023125"/>
    </source>
</evidence>
<dbReference type="PROSITE" id="PS51118">
    <property type="entry name" value="HTH_HXLR"/>
    <property type="match status" value="1"/>
</dbReference>
<protein>
    <submittedName>
        <fullName evidence="6">HxlR family transcriptional regulator</fullName>
    </submittedName>
</protein>
<evidence type="ECO:0000313" key="7">
    <source>
        <dbReference type="Proteomes" id="UP000295560"/>
    </source>
</evidence>
<evidence type="ECO:0000256" key="3">
    <source>
        <dbReference type="ARBA" id="ARBA00023163"/>
    </source>
</evidence>
<dbReference type="CDD" id="cd00090">
    <property type="entry name" value="HTH_ARSR"/>
    <property type="match status" value="1"/>
</dbReference>
<keyword evidence="3" id="KW-0804">Transcription</keyword>
<accession>A0A4R1HWP0</accession>
<feature type="domain" description="HTH hxlR-type" evidence="5">
    <location>
        <begin position="15"/>
        <end position="114"/>
    </location>
</feature>
<dbReference type="Gene3D" id="1.10.10.10">
    <property type="entry name" value="Winged helix-like DNA-binding domain superfamily/Winged helix DNA-binding domain"/>
    <property type="match status" value="1"/>
</dbReference>
<feature type="region of interest" description="Disordered" evidence="4">
    <location>
        <begin position="145"/>
        <end position="164"/>
    </location>
</feature>
<dbReference type="AlphaFoldDB" id="A0A4R1HWP0"/>